<feature type="domain" description="Response regulatory" evidence="5">
    <location>
        <begin position="115"/>
        <end position="181"/>
    </location>
</feature>
<dbReference type="FunFam" id="1.10.287.130:FF:000015">
    <property type="entry name" value="Histidine kinase 4"/>
    <property type="match status" value="1"/>
</dbReference>
<dbReference type="Gramene" id="KCW78551">
    <property type="protein sequence ID" value="KCW78551"/>
    <property type="gene ID" value="EUGRSUZ_C00012"/>
</dbReference>
<dbReference type="EMBL" id="KK198755">
    <property type="protein sequence ID" value="KCW78551.1"/>
    <property type="molecule type" value="Genomic_DNA"/>
</dbReference>
<evidence type="ECO:0000256" key="1">
    <source>
        <dbReference type="ARBA" id="ARBA00000085"/>
    </source>
</evidence>
<dbReference type="InterPro" id="IPR050956">
    <property type="entry name" value="2C_system_His_kinase"/>
</dbReference>
<evidence type="ECO:0000256" key="4">
    <source>
        <dbReference type="PROSITE-ProRule" id="PRU00169"/>
    </source>
</evidence>
<reference evidence="6" key="1">
    <citation type="submission" date="2013-07" db="EMBL/GenBank/DDBJ databases">
        <title>The genome of Eucalyptus grandis.</title>
        <authorList>
            <person name="Schmutz J."/>
            <person name="Hayes R."/>
            <person name="Myburg A."/>
            <person name="Tuskan G."/>
            <person name="Grattapaglia D."/>
            <person name="Rokhsar D.S."/>
        </authorList>
    </citation>
    <scope>NUCLEOTIDE SEQUENCE</scope>
    <source>
        <tissue evidence="6">Leaf extractions</tissue>
    </source>
</reference>
<dbReference type="AlphaFoldDB" id="A0A059CK68"/>
<comment type="catalytic activity">
    <reaction evidence="1">
        <text>ATP + protein L-histidine = ADP + protein N-phospho-L-histidine.</text>
        <dbReference type="EC" id="2.7.13.3"/>
    </reaction>
</comment>
<protein>
    <recommendedName>
        <fullName evidence="2">histidine kinase</fullName>
        <ecNumber evidence="2">2.7.13.3</ecNumber>
    </recommendedName>
</protein>
<dbReference type="STRING" id="71139.A0A059CK68"/>
<dbReference type="CDD" id="cd00082">
    <property type="entry name" value="HisKA"/>
    <property type="match status" value="1"/>
</dbReference>
<dbReference type="InterPro" id="IPR013785">
    <property type="entry name" value="Aldolase_TIM"/>
</dbReference>
<dbReference type="GO" id="GO:0000155">
    <property type="term" value="F:phosphorelay sensor kinase activity"/>
    <property type="evidence" value="ECO:0007669"/>
    <property type="project" value="InterPro"/>
</dbReference>
<dbReference type="EC" id="2.7.13.3" evidence="2"/>
<name>A0A059CK68_EUCGR</name>
<dbReference type="SUPFAM" id="SSF52172">
    <property type="entry name" value="CheY-like"/>
    <property type="match status" value="1"/>
</dbReference>
<proteinExistence type="predicted"/>
<dbReference type="Pfam" id="PF00512">
    <property type="entry name" value="HisKA"/>
    <property type="match status" value="1"/>
</dbReference>
<dbReference type="PANTHER" id="PTHR43719">
    <property type="entry name" value="TWO-COMPONENT HISTIDINE KINASE"/>
    <property type="match status" value="1"/>
</dbReference>
<dbReference type="PROSITE" id="PS50110">
    <property type="entry name" value="RESPONSE_REGULATORY"/>
    <property type="match status" value="1"/>
</dbReference>
<gene>
    <name evidence="6" type="ORF">EUGRSUZ_C00012</name>
</gene>
<accession>A0A059CK68</accession>
<dbReference type="InParanoid" id="A0A059CK68"/>
<dbReference type="Gene3D" id="3.20.20.70">
    <property type="entry name" value="Aldolase class I"/>
    <property type="match status" value="1"/>
</dbReference>
<dbReference type="Gene3D" id="1.10.287.130">
    <property type="match status" value="1"/>
</dbReference>
<evidence type="ECO:0000259" key="5">
    <source>
        <dbReference type="PROSITE" id="PS50110"/>
    </source>
</evidence>
<dbReference type="PANTHER" id="PTHR43719:SF73">
    <property type="entry name" value="HISTIDINE KINASE 3"/>
    <property type="match status" value="1"/>
</dbReference>
<dbReference type="eggNOG" id="KOG0519">
    <property type="taxonomic scope" value="Eukaryota"/>
</dbReference>
<dbReference type="SUPFAM" id="SSF47384">
    <property type="entry name" value="Homodimeric domain of signal transducing histidine kinase"/>
    <property type="match status" value="1"/>
</dbReference>
<sequence>MYGSDVSEDYPEHVSTLNSGDPFRKHEMCCRFKQKASWPCVIASLVGYIFQATMNRIAKVEDDYHKMMELKKQAEAADVAKSQFLATVSHEIRTPMNGVLGMLHMLMDTDLDETQQDYVRTAQESGKALVSLINEVLDQAKIESDDGEKAIALLRPPHDFDACFMDIQMPGMDGFEATKRI</sequence>
<keyword evidence="3 4" id="KW-0597">Phosphoprotein</keyword>
<organism evidence="6">
    <name type="scientific">Eucalyptus grandis</name>
    <name type="common">Flooded gum</name>
    <dbReference type="NCBI Taxonomy" id="71139"/>
    <lineage>
        <taxon>Eukaryota</taxon>
        <taxon>Viridiplantae</taxon>
        <taxon>Streptophyta</taxon>
        <taxon>Embryophyta</taxon>
        <taxon>Tracheophyta</taxon>
        <taxon>Spermatophyta</taxon>
        <taxon>Magnoliopsida</taxon>
        <taxon>eudicotyledons</taxon>
        <taxon>Gunneridae</taxon>
        <taxon>Pentapetalae</taxon>
        <taxon>rosids</taxon>
        <taxon>malvids</taxon>
        <taxon>Myrtales</taxon>
        <taxon>Myrtaceae</taxon>
        <taxon>Myrtoideae</taxon>
        <taxon>Eucalypteae</taxon>
        <taxon>Eucalyptus</taxon>
    </lineage>
</organism>
<dbReference type="SMART" id="SM00388">
    <property type="entry name" value="HisKA"/>
    <property type="match status" value="1"/>
</dbReference>
<dbReference type="InterPro" id="IPR001789">
    <property type="entry name" value="Sig_transdc_resp-reg_receiver"/>
</dbReference>
<dbReference type="InterPro" id="IPR011006">
    <property type="entry name" value="CheY-like_superfamily"/>
</dbReference>
<evidence type="ECO:0000313" key="6">
    <source>
        <dbReference type="EMBL" id="KCW78551.1"/>
    </source>
</evidence>
<feature type="modified residue" description="4-aspartylphosphate" evidence="4">
    <location>
        <position position="166"/>
    </location>
</feature>
<evidence type="ECO:0000256" key="2">
    <source>
        <dbReference type="ARBA" id="ARBA00012438"/>
    </source>
</evidence>
<dbReference type="InterPro" id="IPR003661">
    <property type="entry name" value="HisK_dim/P_dom"/>
</dbReference>
<evidence type="ECO:0000256" key="3">
    <source>
        <dbReference type="ARBA" id="ARBA00022553"/>
    </source>
</evidence>
<dbReference type="InterPro" id="IPR036097">
    <property type="entry name" value="HisK_dim/P_sf"/>
</dbReference>